<dbReference type="EnsemblPlants" id="AVESA.00010b.r2.6CG1108720.1">
    <property type="protein sequence ID" value="AVESA.00010b.r2.6CG1108720.1.CDS.1"/>
    <property type="gene ID" value="AVESA.00010b.r2.6CG1108720"/>
</dbReference>
<proteinExistence type="predicted"/>
<sequence>MENTISDLAGLPCDLVNCIGSRLDVLARIRFRAVCRSWRAALPAGSVTWSFPLVVLPALPNRDLALPLDRSVVDSCGNTSSTSALALHIVVDPKRRSCVGSRGVWLAVADSESVIRLVNALTLQEAACLPPLPCPWVPGSTSRTSYNIRDHENVIHKVAFSVKPPSAPGSGSGYAHSAAALHRATTGKGDGLELLFTRARWDHQKRGKPTTRYRYPCCSMDGHFDVAYYQKSGVYYVVTPPGSVWVLDISAPVPTLEPLVRCHESLGEPTLSERRHLVVLPDPDNGGGHSLSKPMYLVMINDESEQPQQHRVVVHKYTAEESWRPVSHLRGRALLISTRAQSVLKLPTAASPPWLRPDCVYWMNGYENSSLRESLREGTSPVWRFHLPTKITQRFLRRQEQLEEDYYWLDWHNSLWLSTPSLTQLSCHPSSTCN</sequence>
<organism evidence="1 2">
    <name type="scientific">Avena sativa</name>
    <name type="common">Oat</name>
    <dbReference type="NCBI Taxonomy" id="4498"/>
    <lineage>
        <taxon>Eukaryota</taxon>
        <taxon>Viridiplantae</taxon>
        <taxon>Streptophyta</taxon>
        <taxon>Embryophyta</taxon>
        <taxon>Tracheophyta</taxon>
        <taxon>Spermatophyta</taxon>
        <taxon>Magnoliopsida</taxon>
        <taxon>Liliopsida</taxon>
        <taxon>Poales</taxon>
        <taxon>Poaceae</taxon>
        <taxon>BOP clade</taxon>
        <taxon>Pooideae</taxon>
        <taxon>Poodae</taxon>
        <taxon>Poeae</taxon>
        <taxon>Poeae Chloroplast Group 1 (Aveneae type)</taxon>
        <taxon>Aveninae</taxon>
        <taxon>Avena</taxon>
    </lineage>
</organism>
<dbReference type="Proteomes" id="UP001732700">
    <property type="component" value="Chromosome 6C"/>
</dbReference>
<name>A0ACD5Z6I7_AVESA</name>
<evidence type="ECO:0000313" key="1">
    <source>
        <dbReference type="EnsemblPlants" id="AVESA.00010b.r2.6CG1108720.1.CDS.1"/>
    </source>
</evidence>
<evidence type="ECO:0000313" key="2">
    <source>
        <dbReference type="Proteomes" id="UP001732700"/>
    </source>
</evidence>
<protein>
    <submittedName>
        <fullName evidence="1">Uncharacterized protein</fullName>
    </submittedName>
</protein>
<reference evidence="1" key="1">
    <citation type="submission" date="2021-05" db="EMBL/GenBank/DDBJ databases">
        <authorList>
            <person name="Scholz U."/>
            <person name="Mascher M."/>
            <person name="Fiebig A."/>
        </authorList>
    </citation>
    <scope>NUCLEOTIDE SEQUENCE [LARGE SCALE GENOMIC DNA]</scope>
</reference>
<accession>A0ACD5Z6I7</accession>
<keyword evidence="2" id="KW-1185">Reference proteome</keyword>
<reference evidence="1" key="2">
    <citation type="submission" date="2025-09" db="UniProtKB">
        <authorList>
            <consortium name="EnsemblPlants"/>
        </authorList>
    </citation>
    <scope>IDENTIFICATION</scope>
</reference>